<proteinExistence type="predicted"/>
<evidence type="ECO:0000313" key="2">
    <source>
        <dbReference type="Proteomes" id="UP001138460"/>
    </source>
</evidence>
<organism evidence="1 2">
    <name type="scientific">Pectobacterium zantedeschiae</name>
    <dbReference type="NCBI Taxonomy" id="2034769"/>
    <lineage>
        <taxon>Bacteria</taxon>
        <taxon>Pseudomonadati</taxon>
        <taxon>Pseudomonadota</taxon>
        <taxon>Gammaproteobacteria</taxon>
        <taxon>Enterobacterales</taxon>
        <taxon>Pectobacteriaceae</taxon>
        <taxon>Pectobacterium</taxon>
    </lineage>
</organism>
<comment type="caution">
    <text evidence="1">The sequence shown here is derived from an EMBL/GenBank/DDBJ whole genome shotgun (WGS) entry which is preliminary data.</text>
</comment>
<keyword evidence="2" id="KW-1185">Reference proteome</keyword>
<dbReference type="Proteomes" id="UP001138460">
    <property type="component" value="Unassembled WGS sequence"/>
</dbReference>
<accession>A0A9X8JHN5</accession>
<name>A0A9X8JHN5_9GAMM</name>
<dbReference type="AlphaFoldDB" id="A0A9X8JHN5"/>
<reference evidence="1 2" key="1">
    <citation type="journal article" date="2018" name="Syst. Appl. Microbiol.">
        <title>Pectobacterium zantedeschiae sp. nov. a new species of a soft rot pathogen isolated from Calla lily (Zantedeschia spp.).</title>
        <authorList>
            <person name="Waleron M."/>
            <person name="Misztak A."/>
            <person name="Waleron M."/>
            <person name="Franczuk M."/>
            <person name="Jonca J."/>
            <person name="Wielgomas B."/>
            <person name="Mikicinski A."/>
            <person name="Popovic T."/>
            <person name="Waleron K."/>
        </authorList>
    </citation>
    <scope>NUCLEOTIDE SEQUENCE [LARGE SCALE GENOMIC DNA]</scope>
    <source>
        <strain evidence="1 2">9M</strain>
    </source>
</reference>
<dbReference type="EMBL" id="NWTM01000002">
    <property type="protein sequence ID" value="RYC41453.1"/>
    <property type="molecule type" value="Genomic_DNA"/>
</dbReference>
<sequence>MVRIFRHCHLDHLEAEGLEDGAIPLAILMQPVPVYLGVTGTGKPFMKVAPPLPYNHHGLTKLEW</sequence>
<evidence type="ECO:0000313" key="1">
    <source>
        <dbReference type="EMBL" id="RYC41453.1"/>
    </source>
</evidence>
<protein>
    <submittedName>
        <fullName evidence="1">Uncharacterized protein</fullName>
    </submittedName>
</protein>
<gene>
    <name evidence="1" type="ORF">CLR69_15040</name>
</gene>